<keyword evidence="1" id="KW-0812">Transmembrane</keyword>
<keyword evidence="1" id="KW-0472">Membrane</keyword>
<dbReference type="EMBL" id="BAABHM010000004">
    <property type="protein sequence ID" value="GAA4690453.1"/>
    <property type="molecule type" value="Genomic_DNA"/>
</dbReference>
<sequence length="153" mass="16333">MSFIESIKTVLSKYAVFNGRARRSEYWWYVLAYGIVYTVLYVALVAPGLAEYSAATSEYLMAGDAAAPMPAMPGSLTTGYIILSIVGLALLLPTLGVTVRRLHDTGKSGFWVLIGLVLFVGQIILIVFTASNGTPGPNQHGPDPKAVAQPQAV</sequence>
<evidence type="ECO:0000313" key="2">
    <source>
        <dbReference type="EMBL" id="GAA4690453.1"/>
    </source>
</evidence>
<proteinExistence type="predicted"/>
<protein>
    <submittedName>
        <fullName evidence="2">DUF805 domain-containing protein</fullName>
    </submittedName>
</protein>
<comment type="caution">
    <text evidence="2">The sequence shown here is derived from an EMBL/GenBank/DDBJ whole genome shotgun (WGS) entry which is preliminary data.</text>
</comment>
<dbReference type="RefSeq" id="WP_253871188.1">
    <property type="nucleotide sequence ID" value="NZ_BAABHM010000004.1"/>
</dbReference>
<keyword evidence="3" id="KW-1185">Reference proteome</keyword>
<feature type="transmembrane region" description="Helical" evidence="1">
    <location>
        <begin position="110"/>
        <end position="130"/>
    </location>
</feature>
<feature type="transmembrane region" description="Helical" evidence="1">
    <location>
        <begin position="26"/>
        <end position="50"/>
    </location>
</feature>
<name>A0ABP8WL60_9MICO</name>
<organism evidence="2 3">
    <name type="scientific">Promicromonospora umidemergens</name>
    <dbReference type="NCBI Taxonomy" id="629679"/>
    <lineage>
        <taxon>Bacteria</taxon>
        <taxon>Bacillati</taxon>
        <taxon>Actinomycetota</taxon>
        <taxon>Actinomycetes</taxon>
        <taxon>Micrococcales</taxon>
        <taxon>Promicromonosporaceae</taxon>
        <taxon>Promicromonospora</taxon>
    </lineage>
</organism>
<evidence type="ECO:0000256" key="1">
    <source>
        <dbReference type="SAM" id="Phobius"/>
    </source>
</evidence>
<dbReference type="Pfam" id="PF05656">
    <property type="entry name" value="DUF805"/>
    <property type="match status" value="1"/>
</dbReference>
<evidence type="ECO:0000313" key="3">
    <source>
        <dbReference type="Proteomes" id="UP001500843"/>
    </source>
</evidence>
<dbReference type="InterPro" id="IPR008523">
    <property type="entry name" value="DUF805"/>
</dbReference>
<feature type="transmembrane region" description="Helical" evidence="1">
    <location>
        <begin position="78"/>
        <end position="98"/>
    </location>
</feature>
<dbReference type="Proteomes" id="UP001500843">
    <property type="component" value="Unassembled WGS sequence"/>
</dbReference>
<accession>A0ABP8WL60</accession>
<keyword evidence="1" id="KW-1133">Transmembrane helix</keyword>
<reference evidence="3" key="1">
    <citation type="journal article" date="2019" name="Int. J. Syst. Evol. Microbiol.">
        <title>The Global Catalogue of Microorganisms (GCM) 10K type strain sequencing project: providing services to taxonomists for standard genome sequencing and annotation.</title>
        <authorList>
            <consortium name="The Broad Institute Genomics Platform"/>
            <consortium name="The Broad Institute Genome Sequencing Center for Infectious Disease"/>
            <person name="Wu L."/>
            <person name="Ma J."/>
        </authorList>
    </citation>
    <scope>NUCLEOTIDE SEQUENCE [LARGE SCALE GENOMIC DNA]</scope>
    <source>
        <strain evidence="3">JCM 17975</strain>
    </source>
</reference>
<dbReference type="PANTHER" id="PTHR34980:SF2">
    <property type="entry name" value="INNER MEMBRANE PROTEIN YHAH-RELATED"/>
    <property type="match status" value="1"/>
</dbReference>
<dbReference type="PANTHER" id="PTHR34980">
    <property type="entry name" value="INNER MEMBRANE PROTEIN-RELATED-RELATED"/>
    <property type="match status" value="1"/>
</dbReference>
<gene>
    <name evidence="2" type="ORF">GCM10023198_06540</name>
</gene>